<evidence type="ECO:0000256" key="5">
    <source>
        <dbReference type="ARBA" id="ARBA00023136"/>
    </source>
</evidence>
<dbReference type="GO" id="GO:0005737">
    <property type="term" value="C:cytoplasm"/>
    <property type="evidence" value="ECO:0007669"/>
    <property type="project" value="UniProtKB-SubCell"/>
</dbReference>
<evidence type="ECO:0000313" key="11">
    <source>
        <dbReference type="EMBL" id="KAF6034205.1"/>
    </source>
</evidence>
<evidence type="ECO:0000313" key="12">
    <source>
        <dbReference type="Proteomes" id="UP000593567"/>
    </source>
</evidence>
<dbReference type="GO" id="GO:0005096">
    <property type="term" value="F:GTPase activator activity"/>
    <property type="evidence" value="ECO:0007669"/>
    <property type="project" value="UniProtKB-KW"/>
</dbReference>
<keyword evidence="4" id="KW-0963">Cytoplasm</keyword>
<dbReference type="Gene3D" id="1.10.472.80">
    <property type="entry name" value="Ypt/Rab-GAP domain of gyp1p, domain 3"/>
    <property type="match status" value="1"/>
</dbReference>
<accession>A0A7J7K7P8</accession>
<dbReference type="SUPFAM" id="SSF47923">
    <property type="entry name" value="Ypt/Rab-GAP domain of gyp1p"/>
    <property type="match status" value="2"/>
</dbReference>
<feature type="region of interest" description="Disordered" evidence="9">
    <location>
        <begin position="1"/>
        <end position="20"/>
    </location>
</feature>
<dbReference type="GO" id="GO:0016020">
    <property type="term" value="C:membrane"/>
    <property type="evidence" value="ECO:0007669"/>
    <property type="project" value="UniProtKB-SubCell"/>
</dbReference>
<evidence type="ECO:0000256" key="6">
    <source>
        <dbReference type="ARBA" id="ARBA00059763"/>
    </source>
</evidence>
<dbReference type="FunFam" id="1.10.472.80:FF:000009">
    <property type="entry name" value="TBC1 domain family member 13"/>
    <property type="match status" value="1"/>
</dbReference>
<evidence type="ECO:0000256" key="8">
    <source>
        <dbReference type="ARBA" id="ARBA00067477"/>
    </source>
</evidence>
<dbReference type="Proteomes" id="UP000593567">
    <property type="component" value="Unassembled WGS sequence"/>
</dbReference>
<dbReference type="InterPro" id="IPR035969">
    <property type="entry name" value="Rab-GAP_TBC_sf"/>
</dbReference>
<keyword evidence="3" id="KW-0343">GTPase activation</keyword>
<dbReference type="SMART" id="SM00164">
    <property type="entry name" value="TBC"/>
    <property type="match status" value="1"/>
</dbReference>
<dbReference type="EMBL" id="VXIV02001129">
    <property type="protein sequence ID" value="KAF6034205.1"/>
    <property type="molecule type" value="Genomic_DNA"/>
</dbReference>
<comment type="caution">
    <text evidence="11">The sequence shown here is derived from an EMBL/GenBank/DDBJ whole genome shotgun (WGS) entry which is preliminary data.</text>
</comment>
<evidence type="ECO:0000256" key="2">
    <source>
        <dbReference type="ARBA" id="ARBA00004496"/>
    </source>
</evidence>
<evidence type="ECO:0000256" key="3">
    <source>
        <dbReference type="ARBA" id="ARBA00022468"/>
    </source>
</evidence>
<dbReference type="AlphaFoldDB" id="A0A7J7K7P8"/>
<gene>
    <name evidence="11" type="ORF">EB796_007486</name>
</gene>
<feature type="compositionally biased region" description="Basic and acidic residues" evidence="9">
    <location>
        <begin position="7"/>
        <end position="16"/>
    </location>
</feature>
<dbReference type="Pfam" id="PF00566">
    <property type="entry name" value="RabGAP-TBC"/>
    <property type="match status" value="1"/>
</dbReference>
<evidence type="ECO:0000256" key="7">
    <source>
        <dbReference type="ARBA" id="ARBA00064536"/>
    </source>
</evidence>
<dbReference type="PANTHER" id="PTHR22957:SF27">
    <property type="entry name" value="TBC1 DOMAIN FAMILY MEMBER 13"/>
    <property type="match status" value="1"/>
</dbReference>
<proteinExistence type="predicted"/>
<comment type="subcellular location">
    <subcellularLocation>
        <location evidence="2">Cytoplasm</location>
    </subcellularLocation>
    <subcellularLocation>
        <location evidence="1">Membrane</location>
    </subcellularLocation>
</comment>
<evidence type="ECO:0000256" key="1">
    <source>
        <dbReference type="ARBA" id="ARBA00004370"/>
    </source>
</evidence>
<sequence length="316" mass="36535">MIIKPGSEVKSEETVSDHPLNPNPDSEWCVYFKDNEKLLQIDKDCRRLYPELEFFQKATRFPCERLTNTENGIGALRKRVENCYLESHTVSRSRLGVTKMDTTRHKTGDSRPFHTLGESEEAHWEVVERMLFIYAKLNPGIQYVQGMNELLGPLYFTMASDPNLEWAQHAEADSFYCFTSLMAEVRDNFIKSLDDSICGIGGNMHILMSSLRDSDPAVHQHLLSQHIKPEFFAFRWITLLLSQEFELPDVLRLWDSLFSDSQRFGFLVDVCCAMIRLVRRNVLKNDFASNMKLLQNYPPSTSIEEVIRAAIKSRKP</sequence>
<name>A0A7J7K7P8_BUGNE</name>
<evidence type="ECO:0000259" key="10">
    <source>
        <dbReference type="PROSITE" id="PS50086"/>
    </source>
</evidence>
<dbReference type="PANTHER" id="PTHR22957">
    <property type="entry name" value="TBC1 DOMAIN FAMILY MEMBER GTPASE-ACTIVATING PROTEIN"/>
    <property type="match status" value="1"/>
</dbReference>
<keyword evidence="5" id="KW-0472">Membrane</keyword>
<dbReference type="PROSITE" id="PS50086">
    <property type="entry name" value="TBC_RABGAP"/>
    <property type="match status" value="1"/>
</dbReference>
<comment type="function">
    <text evidence="6">Acts as a GTPase-activating protein for RAB35. Together with RAB35 may be involved in regulation of insulin-induced glucose transporter SLC2A4/GLUT4 translocation to the plasma membrane in adipocytes.</text>
</comment>
<organism evidence="11 12">
    <name type="scientific">Bugula neritina</name>
    <name type="common">Brown bryozoan</name>
    <name type="synonym">Sertularia neritina</name>
    <dbReference type="NCBI Taxonomy" id="10212"/>
    <lineage>
        <taxon>Eukaryota</taxon>
        <taxon>Metazoa</taxon>
        <taxon>Spiralia</taxon>
        <taxon>Lophotrochozoa</taxon>
        <taxon>Bryozoa</taxon>
        <taxon>Gymnolaemata</taxon>
        <taxon>Cheilostomatida</taxon>
        <taxon>Flustrina</taxon>
        <taxon>Buguloidea</taxon>
        <taxon>Bugulidae</taxon>
        <taxon>Bugula</taxon>
    </lineage>
</organism>
<keyword evidence="12" id="KW-1185">Reference proteome</keyword>
<protein>
    <recommendedName>
        <fullName evidence="8">TBC1 domain family member 13</fullName>
    </recommendedName>
</protein>
<feature type="domain" description="Rab-GAP TBC" evidence="10">
    <location>
        <begin position="1"/>
        <end position="261"/>
    </location>
</feature>
<dbReference type="FunFam" id="1.10.8.270:FF:000019">
    <property type="entry name" value="TBC1 domain family member 13"/>
    <property type="match status" value="1"/>
</dbReference>
<dbReference type="OrthoDB" id="10263206at2759"/>
<dbReference type="Gene3D" id="1.10.8.270">
    <property type="entry name" value="putative rabgap domain of human tbc1 domain family member 14 like domains"/>
    <property type="match status" value="1"/>
</dbReference>
<dbReference type="GO" id="GO:0006886">
    <property type="term" value="P:intracellular protein transport"/>
    <property type="evidence" value="ECO:0007669"/>
    <property type="project" value="TreeGrafter"/>
</dbReference>
<evidence type="ECO:0000256" key="9">
    <source>
        <dbReference type="SAM" id="MobiDB-lite"/>
    </source>
</evidence>
<comment type="subunit">
    <text evidence="7">Interacts with RAB1A and RAB10; in a GTP-dependent manner.</text>
</comment>
<evidence type="ECO:0000256" key="4">
    <source>
        <dbReference type="ARBA" id="ARBA00022490"/>
    </source>
</evidence>
<reference evidence="11" key="1">
    <citation type="submission" date="2020-06" db="EMBL/GenBank/DDBJ databases">
        <title>Draft genome of Bugula neritina, a colonial animal packing powerful symbionts and potential medicines.</title>
        <authorList>
            <person name="Rayko M."/>
        </authorList>
    </citation>
    <scope>NUCLEOTIDE SEQUENCE [LARGE SCALE GENOMIC DNA]</scope>
    <source>
        <strain evidence="11">Kwan_BN1</strain>
    </source>
</reference>
<dbReference type="InterPro" id="IPR000195">
    <property type="entry name" value="Rab-GAP-TBC_dom"/>
</dbReference>